<evidence type="ECO:0000313" key="6">
    <source>
        <dbReference type="EMBL" id="PNW75773.1"/>
    </source>
</evidence>
<feature type="compositionally biased region" description="Low complexity" evidence="5">
    <location>
        <begin position="971"/>
        <end position="989"/>
    </location>
</feature>
<dbReference type="STRING" id="3055.A0A2K3D5G0"/>
<feature type="region of interest" description="Disordered" evidence="5">
    <location>
        <begin position="435"/>
        <end position="460"/>
    </location>
</feature>
<comment type="subcellular location">
    <subcellularLocation>
        <location evidence="1">Cytoplasm</location>
        <location evidence="1">Cytoskeleton</location>
        <location evidence="1">Cilium axoneme</location>
    </subcellularLocation>
</comment>
<evidence type="ECO:0000256" key="4">
    <source>
        <dbReference type="SAM" id="Coils"/>
    </source>
</evidence>
<keyword evidence="2" id="KW-0433">Leucine-rich repeat</keyword>
<feature type="compositionally biased region" description="Low complexity" evidence="5">
    <location>
        <begin position="451"/>
        <end position="460"/>
    </location>
</feature>
<feature type="coiled-coil region" evidence="4">
    <location>
        <begin position="475"/>
        <end position="541"/>
    </location>
</feature>
<dbReference type="GeneID" id="66055869"/>
<feature type="coiled-coil region" evidence="4">
    <location>
        <begin position="856"/>
        <end position="912"/>
    </location>
</feature>
<keyword evidence="7" id="KW-1185">Reference proteome</keyword>
<dbReference type="KEGG" id="cre:CHLRE_12g561150v5"/>
<dbReference type="InParanoid" id="A0A2K3D5G0"/>
<dbReference type="ExpressionAtlas" id="A0A2K3D5G0">
    <property type="expression patterns" value="differential"/>
</dbReference>
<dbReference type="AlphaFoldDB" id="A0A2K3D5G0"/>
<dbReference type="Gene3D" id="3.80.10.10">
    <property type="entry name" value="Ribonuclease Inhibitor"/>
    <property type="match status" value="1"/>
</dbReference>
<accession>A0A2K3D5G0</accession>
<feature type="compositionally biased region" description="Pro residues" evidence="5">
    <location>
        <begin position="440"/>
        <end position="450"/>
    </location>
</feature>
<dbReference type="PROSITE" id="PS51450">
    <property type="entry name" value="LRR"/>
    <property type="match status" value="1"/>
</dbReference>
<feature type="coiled-coil region" evidence="4">
    <location>
        <begin position="333"/>
        <end position="360"/>
    </location>
</feature>
<feature type="region of interest" description="Disordered" evidence="5">
    <location>
        <begin position="141"/>
        <end position="238"/>
    </location>
</feature>
<dbReference type="InterPro" id="IPR001611">
    <property type="entry name" value="Leu-rich_rpt"/>
</dbReference>
<dbReference type="Proteomes" id="UP000006906">
    <property type="component" value="Chromosome 12"/>
</dbReference>
<dbReference type="Gramene" id="PNW75773">
    <property type="protein sequence ID" value="PNW75773"/>
    <property type="gene ID" value="CHLRE_12g561150v5"/>
</dbReference>
<feature type="region of interest" description="Disordered" evidence="5">
    <location>
        <begin position="381"/>
        <end position="401"/>
    </location>
</feature>
<evidence type="ECO:0000256" key="1">
    <source>
        <dbReference type="ARBA" id="ARBA00004430"/>
    </source>
</evidence>
<feature type="coiled-coil region" evidence="4">
    <location>
        <begin position="764"/>
        <end position="826"/>
    </location>
</feature>
<evidence type="ECO:0000256" key="3">
    <source>
        <dbReference type="ARBA" id="ARBA00022737"/>
    </source>
</evidence>
<reference evidence="6 7" key="1">
    <citation type="journal article" date="2007" name="Science">
        <title>The Chlamydomonas genome reveals the evolution of key animal and plant functions.</title>
        <authorList>
            <person name="Merchant S.S."/>
            <person name="Prochnik S.E."/>
            <person name="Vallon O."/>
            <person name="Harris E.H."/>
            <person name="Karpowicz S.J."/>
            <person name="Witman G.B."/>
            <person name="Terry A."/>
            <person name="Salamov A."/>
            <person name="Fritz-Laylin L.K."/>
            <person name="Marechal-Drouard L."/>
            <person name="Marshall W.F."/>
            <person name="Qu L.H."/>
            <person name="Nelson D.R."/>
            <person name="Sanderfoot A.A."/>
            <person name="Spalding M.H."/>
            <person name="Kapitonov V.V."/>
            <person name="Ren Q."/>
            <person name="Ferris P."/>
            <person name="Lindquist E."/>
            <person name="Shapiro H."/>
            <person name="Lucas S.M."/>
            <person name="Grimwood J."/>
            <person name="Schmutz J."/>
            <person name="Cardol P."/>
            <person name="Cerutti H."/>
            <person name="Chanfreau G."/>
            <person name="Chen C.L."/>
            <person name="Cognat V."/>
            <person name="Croft M.T."/>
            <person name="Dent R."/>
            <person name="Dutcher S."/>
            <person name="Fernandez E."/>
            <person name="Fukuzawa H."/>
            <person name="Gonzalez-Ballester D."/>
            <person name="Gonzalez-Halphen D."/>
            <person name="Hallmann A."/>
            <person name="Hanikenne M."/>
            <person name="Hippler M."/>
            <person name="Inwood W."/>
            <person name="Jabbari K."/>
            <person name="Kalanon M."/>
            <person name="Kuras R."/>
            <person name="Lefebvre P.A."/>
            <person name="Lemaire S.D."/>
            <person name="Lobanov A.V."/>
            <person name="Lohr M."/>
            <person name="Manuell A."/>
            <person name="Meier I."/>
            <person name="Mets L."/>
            <person name="Mittag M."/>
            <person name="Mittelmeier T."/>
            <person name="Moroney J.V."/>
            <person name="Moseley J."/>
            <person name="Napoli C."/>
            <person name="Nedelcu A.M."/>
            <person name="Niyogi K."/>
            <person name="Novoselov S.V."/>
            <person name="Paulsen I.T."/>
            <person name="Pazour G."/>
            <person name="Purton S."/>
            <person name="Ral J.P."/>
            <person name="Riano-Pachon D.M."/>
            <person name="Riekhof W."/>
            <person name="Rymarquis L."/>
            <person name="Schroda M."/>
            <person name="Stern D."/>
            <person name="Umen J."/>
            <person name="Willows R."/>
            <person name="Wilson N."/>
            <person name="Zimmer S.L."/>
            <person name="Allmer J."/>
            <person name="Balk J."/>
            <person name="Bisova K."/>
            <person name="Chen C.J."/>
            <person name="Elias M."/>
            <person name="Gendler K."/>
            <person name="Hauser C."/>
            <person name="Lamb M.R."/>
            <person name="Ledford H."/>
            <person name="Long J.C."/>
            <person name="Minagawa J."/>
            <person name="Page M.D."/>
            <person name="Pan J."/>
            <person name="Pootakham W."/>
            <person name="Roje S."/>
            <person name="Rose A."/>
            <person name="Stahlberg E."/>
            <person name="Terauchi A.M."/>
            <person name="Yang P."/>
            <person name="Ball S."/>
            <person name="Bowler C."/>
            <person name="Dieckmann C.L."/>
            <person name="Gladyshev V.N."/>
            <person name="Green P."/>
            <person name="Jorgensen R."/>
            <person name="Mayfield S."/>
            <person name="Mueller-Roeber B."/>
            <person name="Rajamani S."/>
            <person name="Sayre R.T."/>
            <person name="Brokstein P."/>
            <person name="Dubchak I."/>
            <person name="Goodstein D."/>
            <person name="Hornick L."/>
            <person name="Huang Y.W."/>
            <person name="Jhaveri J."/>
            <person name="Luo Y."/>
            <person name="Martinez D."/>
            <person name="Ngau W.C."/>
            <person name="Otillar B."/>
            <person name="Poliakov A."/>
            <person name="Porter A."/>
            <person name="Szajkowski L."/>
            <person name="Werner G."/>
            <person name="Zhou K."/>
            <person name="Grigoriev I.V."/>
            <person name="Rokhsar D.S."/>
            <person name="Grossman A.R."/>
        </authorList>
    </citation>
    <scope>NUCLEOTIDE SEQUENCE [LARGE SCALE GENOMIC DNA]</scope>
    <source>
        <strain evidence="7">CC-503</strain>
    </source>
</reference>
<dbReference type="OrthoDB" id="1517790at2759"/>
<dbReference type="InterPro" id="IPR032675">
    <property type="entry name" value="LRR_dom_sf"/>
</dbReference>
<dbReference type="RefSeq" id="XP_042918828.1">
    <property type="nucleotide sequence ID" value="XM_043069176.1"/>
</dbReference>
<feature type="region of interest" description="Disordered" evidence="5">
    <location>
        <begin position="923"/>
        <end position="1008"/>
    </location>
</feature>
<protein>
    <submittedName>
        <fullName evidence="6">Uncharacterized protein</fullName>
    </submittedName>
</protein>
<dbReference type="SUPFAM" id="SSF52075">
    <property type="entry name" value="Outer arm dynein light chain 1"/>
    <property type="match status" value="1"/>
</dbReference>
<dbReference type="PANTHER" id="PTHR15454">
    <property type="entry name" value="NISCHARIN RELATED"/>
    <property type="match status" value="1"/>
</dbReference>
<name>A0A2K3D5G0_CHLRE</name>
<evidence type="ECO:0000313" key="7">
    <source>
        <dbReference type="Proteomes" id="UP000006906"/>
    </source>
</evidence>
<gene>
    <name evidence="6" type="ORF">CHLRE_12g561150v5</name>
</gene>
<feature type="compositionally biased region" description="Low complexity" evidence="5">
    <location>
        <begin position="923"/>
        <end position="937"/>
    </location>
</feature>
<feature type="coiled-coil region" evidence="4">
    <location>
        <begin position="683"/>
        <end position="710"/>
    </location>
</feature>
<organism evidence="6 7">
    <name type="scientific">Chlamydomonas reinhardtii</name>
    <name type="common">Chlamydomonas smithii</name>
    <dbReference type="NCBI Taxonomy" id="3055"/>
    <lineage>
        <taxon>Eukaryota</taxon>
        <taxon>Viridiplantae</taxon>
        <taxon>Chlorophyta</taxon>
        <taxon>core chlorophytes</taxon>
        <taxon>Chlorophyceae</taxon>
        <taxon>CS clade</taxon>
        <taxon>Chlamydomonadales</taxon>
        <taxon>Chlamydomonadaceae</taxon>
        <taxon>Chlamydomonas</taxon>
    </lineage>
</organism>
<sequence>MSSLDLQYNGIAALLDLRPLGALTELRLDHNDLTTLERVQGLSQVTKLSARANAISRLGDDVTSLTSLEVLDLADNRLEAGPWVSVLARLPALRELDVRGNPVCALAGSQELLKAALPGLAVLNGRRVAQQEPTLAPAALQQQPQQFEGPHTDSQSAQGDRGYDDMGRLPTFSPRALPSTAAGASRGPQDGAVPWPGSTSSWPDDREVQGRYLGAYAGQHPGAASQGMPGPMGNTPSPVQLAADFEALLAEHTSLSQRATSLEASLQAAEDAQTELQQRLHDQVSSFAQQATSTAGQISALVAERDAAVRHADALAAQLVDAQAAAAAAAHEVAQLRQVASESEDRERALQQELAATQELLLSQAQQAAVVARSAMDAHAAAAGEQQSHRQGVGVGRSASPGRLQAGEAALQALRVSSLQQIVQMQERELVRLGMGGDMAPPPPGSPPRAGPTASPARSPTVRWENLLRPWREQVQALHEQNARQAAEVAEQRQEWARQLGEMQEQFMSTRTLIEVLEQRLREQRAEKQQLALQARQRQAELESAHQRAAYLEQQLSSREAAAQAVRRQLLAFKAATEQQVAGLEARAGELDAHASRLSFACQRLVFVLSLAAARVRSPGGMAAGAGVSGVGIGRGAVVGAMSQVEAGRANGAGAGSSGCNRPLVEVLQQEVAKMGHDRDVLLKQLAQVSASAEERIRQAQEVMQERESRHRDALISTRVQAQVEAMQAALASQINQIRQQVASAVYAAEEVARSTEAAAGVRLSRLAVRMQELNKQVVRLRSAKQRDAAVAAAAALERQQLCRQLAQVEADAADLRRKLAGLDAEAHAKVAELNVVHEAALAAERRRTSEAERLANKAAAECGHMERDLARAREAKAQQDDARTRRLQAQLRDQELQLRSLRRERNSLLAMLKTHGINSDAVAAAAQASDTSQVADTQPPPPPPADGGDEAVVIPSPEQQHDRRDVGKAGPQQPSGSGTGGLISSILRGSHHTRKAVGIGRVQVDPA</sequence>
<feature type="coiled-coil region" evidence="4">
    <location>
        <begin position="252"/>
        <end position="279"/>
    </location>
</feature>
<dbReference type="GO" id="GO:0005930">
    <property type="term" value="C:axoneme"/>
    <property type="evidence" value="ECO:0007669"/>
    <property type="project" value="UniProtKB-SubCell"/>
</dbReference>
<evidence type="ECO:0000256" key="5">
    <source>
        <dbReference type="SAM" id="MobiDB-lite"/>
    </source>
</evidence>
<dbReference type="EMBL" id="CM008973">
    <property type="protein sequence ID" value="PNW75773.1"/>
    <property type="molecule type" value="Genomic_DNA"/>
</dbReference>
<keyword evidence="3" id="KW-0677">Repeat</keyword>
<evidence type="ECO:0000256" key="2">
    <source>
        <dbReference type="ARBA" id="ARBA00022614"/>
    </source>
</evidence>
<proteinExistence type="predicted"/>
<keyword evidence="4" id="KW-0175">Coiled coil</keyword>